<dbReference type="EMBL" id="JH598253">
    <property type="status" value="NOT_ANNOTATED_CDS"/>
    <property type="molecule type" value="Genomic_DNA"/>
</dbReference>
<dbReference type="PANTHER" id="PTHR20930">
    <property type="entry name" value="OVARIAN CARCINOMA ANTIGEN CA125-RELATED"/>
    <property type="match status" value="1"/>
</dbReference>
<dbReference type="Gene3D" id="3.10.20.90">
    <property type="entry name" value="Phosphatidylinositol 3-kinase Catalytic Subunit, Chain A, domain 1"/>
    <property type="match status" value="1"/>
</dbReference>
<evidence type="ECO:0000256" key="2">
    <source>
        <dbReference type="ARBA" id="ARBA00022771"/>
    </source>
</evidence>
<dbReference type="InParanoid" id="M4B4E7"/>
<dbReference type="GO" id="GO:0008270">
    <property type="term" value="F:zinc ion binding"/>
    <property type="evidence" value="ECO:0007669"/>
    <property type="project" value="UniProtKB-KW"/>
</dbReference>
<proteinExistence type="predicted"/>
<evidence type="ECO:0000259" key="4">
    <source>
        <dbReference type="Pfam" id="PF00564"/>
    </source>
</evidence>
<evidence type="ECO:0000256" key="1">
    <source>
        <dbReference type="ARBA" id="ARBA00022723"/>
    </source>
</evidence>
<evidence type="ECO:0000313" key="6">
    <source>
        <dbReference type="Proteomes" id="UP000011713"/>
    </source>
</evidence>
<feature type="domain" description="PB1" evidence="4">
    <location>
        <begin position="12"/>
        <end position="57"/>
    </location>
</feature>
<evidence type="ECO:0000313" key="5">
    <source>
        <dbReference type="EnsemblProtists" id="HpaP801146"/>
    </source>
</evidence>
<dbReference type="Pfam" id="PF00564">
    <property type="entry name" value="PB1"/>
    <property type="match status" value="1"/>
</dbReference>
<dbReference type="SUPFAM" id="SSF54277">
    <property type="entry name" value="CAD &amp; PB1 domains"/>
    <property type="match status" value="1"/>
</dbReference>
<reference evidence="6" key="1">
    <citation type="journal article" date="2010" name="Science">
        <title>Signatures of adaptation to obligate biotrophy in the Hyaloperonospora arabidopsidis genome.</title>
        <authorList>
            <person name="Baxter L."/>
            <person name="Tripathy S."/>
            <person name="Ishaque N."/>
            <person name="Boot N."/>
            <person name="Cabral A."/>
            <person name="Kemen E."/>
            <person name="Thines M."/>
            <person name="Ah-Fong A."/>
            <person name="Anderson R."/>
            <person name="Badejoko W."/>
            <person name="Bittner-Eddy P."/>
            <person name="Boore J.L."/>
            <person name="Chibucos M.C."/>
            <person name="Coates M."/>
            <person name="Dehal P."/>
            <person name="Delehaunty K."/>
            <person name="Dong S."/>
            <person name="Downton P."/>
            <person name="Dumas B."/>
            <person name="Fabro G."/>
            <person name="Fronick C."/>
            <person name="Fuerstenberg S.I."/>
            <person name="Fulton L."/>
            <person name="Gaulin E."/>
            <person name="Govers F."/>
            <person name="Hughes L."/>
            <person name="Humphray S."/>
            <person name="Jiang R.H."/>
            <person name="Judelson H."/>
            <person name="Kamoun S."/>
            <person name="Kyung K."/>
            <person name="Meijer H."/>
            <person name="Minx P."/>
            <person name="Morris P."/>
            <person name="Nelson J."/>
            <person name="Phuntumart V."/>
            <person name="Qutob D."/>
            <person name="Rehmany A."/>
            <person name="Rougon-Cardoso A."/>
            <person name="Ryden P."/>
            <person name="Torto-Alalibo T."/>
            <person name="Studholme D."/>
            <person name="Wang Y."/>
            <person name="Win J."/>
            <person name="Wood J."/>
            <person name="Clifton S.W."/>
            <person name="Rogers J."/>
            <person name="Van den Ackerveken G."/>
            <person name="Jones J.D."/>
            <person name="McDowell J.M."/>
            <person name="Beynon J."/>
            <person name="Tyler B.M."/>
        </authorList>
    </citation>
    <scope>NUCLEOTIDE SEQUENCE [LARGE SCALE GENOMIC DNA]</scope>
    <source>
        <strain evidence="6">Emoy2</strain>
    </source>
</reference>
<dbReference type="PANTHER" id="PTHR20930:SF0">
    <property type="entry name" value="PROTEIN ILRUN"/>
    <property type="match status" value="1"/>
</dbReference>
<dbReference type="InterPro" id="IPR043145">
    <property type="entry name" value="Znf_ZZ_sf"/>
</dbReference>
<evidence type="ECO:0000256" key="3">
    <source>
        <dbReference type="ARBA" id="ARBA00022833"/>
    </source>
</evidence>
<dbReference type="OMA" id="ACDEFTH"/>
<keyword evidence="6" id="KW-1185">Reference proteome</keyword>
<accession>M4B4E7</accession>
<name>M4B4E7_HYAAE</name>
<dbReference type="VEuPathDB" id="FungiDB:HpaG801146"/>
<protein>
    <recommendedName>
        <fullName evidence="4">PB1 domain-containing protein</fullName>
    </recommendedName>
</protein>
<keyword evidence="3" id="KW-0862">Zinc</keyword>
<reference evidence="5" key="2">
    <citation type="submission" date="2015-06" db="UniProtKB">
        <authorList>
            <consortium name="EnsemblProtists"/>
        </authorList>
    </citation>
    <scope>IDENTIFICATION</scope>
    <source>
        <strain evidence="5">Emoy2</strain>
    </source>
</reference>
<dbReference type="EnsemblProtists" id="HpaT801146">
    <property type="protein sequence ID" value="HpaP801146"/>
    <property type="gene ID" value="HpaG801146"/>
</dbReference>
<dbReference type="Gene3D" id="3.30.60.90">
    <property type="match status" value="1"/>
</dbReference>
<dbReference type="eggNOG" id="KOG4351">
    <property type="taxonomic scope" value="Eukaryota"/>
</dbReference>
<organism evidence="5 6">
    <name type="scientific">Hyaloperonospora arabidopsidis (strain Emoy2)</name>
    <name type="common">Downy mildew agent</name>
    <name type="synonym">Peronospora arabidopsidis</name>
    <dbReference type="NCBI Taxonomy" id="559515"/>
    <lineage>
        <taxon>Eukaryota</taxon>
        <taxon>Sar</taxon>
        <taxon>Stramenopiles</taxon>
        <taxon>Oomycota</taxon>
        <taxon>Peronosporomycetes</taxon>
        <taxon>Peronosporales</taxon>
        <taxon>Peronosporaceae</taxon>
        <taxon>Hyaloperonospora</taxon>
    </lineage>
</organism>
<dbReference type="Proteomes" id="UP000011713">
    <property type="component" value="Unassembled WGS sequence"/>
</dbReference>
<dbReference type="SUPFAM" id="SSF57850">
    <property type="entry name" value="RING/U-box"/>
    <property type="match status" value="1"/>
</dbReference>
<keyword evidence="1" id="KW-0479">Metal-binding</keyword>
<sequence length="287" mass="30917">MATLKSAAAALLASDDAITVYYTDSDGDAVTVASDADMKELVDYMVEEGMGRVTVLVAPVGCGAKSAAPKQLLSIVKATKDMDAKKNMPVNATKLLVDRLQTMKLPEHLVELVQVKKDLLAVLKGEEVTTVIEDLCACDEFTHLVDVVVTAVSQGDARAVVEATTANFDGLFLFIQRVVSRCPALKPLLVQGVKQCITSLVRLGNERAAVDKLRLPEASSGSGEEAQMVDFRDIPVHCEIMCDGCQQVPILGVRYQSLEEPNFDVLETAKPVANGARKLPLSFILRN</sequence>
<keyword evidence="2" id="KW-0863">Zinc-finger</keyword>
<dbReference type="InterPro" id="IPR000270">
    <property type="entry name" value="PB1_dom"/>
</dbReference>
<dbReference type="HOGENOM" id="CLU_971309_0_0_1"/>
<dbReference type="AlphaFoldDB" id="M4B4E7"/>